<gene>
    <name evidence="1" type="ORF">A3C21_03775</name>
</gene>
<evidence type="ECO:0000313" key="1">
    <source>
        <dbReference type="EMBL" id="OGG67141.1"/>
    </source>
</evidence>
<proteinExistence type="predicted"/>
<dbReference type="EMBL" id="MFLN01000025">
    <property type="protein sequence ID" value="OGG67141.1"/>
    <property type="molecule type" value="Genomic_DNA"/>
</dbReference>
<accession>A0A1F6E0F0</accession>
<sequence length="224" mass="24834">MIEQQQKGVGALADQVKSLLGRKDEQRKLLEKIDARVKSGALAPRHTLAVAVYLFGALRRDGGMLASEAEVFAMMQCGTQKLKEAKQLAEDILMMGGALGKVIREIEREMTNPEAAPQEKTGDPETQETMASRIKRLANASFVHDKSLKSNARKLQEKQARRAIALIARRSLRKYPETGSTLTKEMGRDNFDKTLSDAEIEYAQQGAFHRLVQAICNDLDIPAP</sequence>
<dbReference type="AlphaFoldDB" id="A0A1F6E0F0"/>
<organism evidence="1 2">
    <name type="scientific">Candidatus Kaiserbacteria bacterium RIFCSPHIGHO2_02_FULL_59_21</name>
    <dbReference type="NCBI Taxonomy" id="1798500"/>
    <lineage>
        <taxon>Bacteria</taxon>
        <taxon>Candidatus Kaiseribacteriota</taxon>
    </lineage>
</organism>
<name>A0A1F6E0F0_9BACT</name>
<comment type="caution">
    <text evidence="1">The sequence shown here is derived from an EMBL/GenBank/DDBJ whole genome shotgun (WGS) entry which is preliminary data.</text>
</comment>
<dbReference type="Proteomes" id="UP000178572">
    <property type="component" value="Unassembled WGS sequence"/>
</dbReference>
<protein>
    <submittedName>
        <fullName evidence="1">Uncharacterized protein</fullName>
    </submittedName>
</protein>
<evidence type="ECO:0000313" key="2">
    <source>
        <dbReference type="Proteomes" id="UP000178572"/>
    </source>
</evidence>
<reference evidence="1 2" key="1">
    <citation type="journal article" date="2016" name="Nat. Commun.">
        <title>Thousands of microbial genomes shed light on interconnected biogeochemical processes in an aquifer system.</title>
        <authorList>
            <person name="Anantharaman K."/>
            <person name="Brown C.T."/>
            <person name="Hug L.A."/>
            <person name="Sharon I."/>
            <person name="Castelle C.J."/>
            <person name="Probst A.J."/>
            <person name="Thomas B.C."/>
            <person name="Singh A."/>
            <person name="Wilkins M.J."/>
            <person name="Karaoz U."/>
            <person name="Brodie E.L."/>
            <person name="Williams K.H."/>
            <person name="Hubbard S.S."/>
            <person name="Banfield J.F."/>
        </authorList>
    </citation>
    <scope>NUCLEOTIDE SEQUENCE [LARGE SCALE GENOMIC DNA]</scope>
</reference>